<accession>A0A1G9I0P1</accession>
<dbReference type="InterPro" id="IPR029044">
    <property type="entry name" value="Nucleotide-diphossugar_trans"/>
</dbReference>
<evidence type="ECO:0000256" key="6">
    <source>
        <dbReference type="SAM" id="MobiDB-lite"/>
    </source>
</evidence>
<dbReference type="InterPro" id="IPR004528">
    <property type="entry name" value="KdsB"/>
</dbReference>
<comment type="pathway">
    <text evidence="5">Nucleotide-sugar biosynthesis; CMP-3-deoxy-D-manno-octulosonate biosynthesis; CMP-3-deoxy-D-manno-octulosonate from 3-deoxy-D-manno-octulosonate and CTP: step 1/1.</text>
</comment>
<dbReference type="Pfam" id="PF02348">
    <property type="entry name" value="CTP_transf_3"/>
    <property type="match status" value="1"/>
</dbReference>
<dbReference type="CDD" id="cd02517">
    <property type="entry name" value="CMP-KDO-Synthetase"/>
    <property type="match status" value="1"/>
</dbReference>
<keyword evidence="4 5" id="KW-0448">Lipopolysaccharide biosynthesis</keyword>
<dbReference type="EC" id="2.7.7.38" evidence="5"/>
<dbReference type="RefSeq" id="WP_089757934.1">
    <property type="nucleotide sequence ID" value="NZ_FNGO01000002.1"/>
</dbReference>
<dbReference type="PANTHER" id="PTHR42866:SF2">
    <property type="entry name" value="3-DEOXY-MANNO-OCTULOSONATE CYTIDYLYLTRANSFERASE, MITOCHONDRIAL"/>
    <property type="match status" value="1"/>
</dbReference>
<dbReference type="GO" id="GO:0005829">
    <property type="term" value="C:cytosol"/>
    <property type="evidence" value="ECO:0007669"/>
    <property type="project" value="TreeGrafter"/>
</dbReference>
<keyword evidence="3 5" id="KW-0548">Nucleotidyltransferase</keyword>
<dbReference type="NCBIfam" id="NF003950">
    <property type="entry name" value="PRK05450.1-3"/>
    <property type="match status" value="1"/>
</dbReference>
<dbReference type="SUPFAM" id="SSF53448">
    <property type="entry name" value="Nucleotide-diphospho-sugar transferases"/>
    <property type="match status" value="1"/>
</dbReference>
<feature type="region of interest" description="Disordered" evidence="6">
    <location>
        <begin position="154"/>
        <end position="178"/>
    </location>
</feature>
<keyword evidence="2 5" id="KW-0808">Transferase</keyword>
<dbReference type="STRING" id="321763.SAMN04488692_10283"/>
<dbReference type="UniPathway" id="UPA00358">
    <property type="reaction ID" value="UER00476"/>
</dbReference>
<comment type="subcellular location">
    <subcellularLocation>
        <location evidence="5">Cytoplasm</location>
    </subcellularLocation>
    <subcellularLocation>
        <location evidence="1">Membrane</location>
    </subcellularLocation>
</comment>
<dbReference type="GO" id="GO:0009103">
    <property type="term" value="P:lipopolysaccharide biosynthetic process"/>
    <property type="evidence" value="ECO:0007669"/>
    <property type="project" value="UniProtKB-UniRule"/>
</dbReference>
<reference evidence="7 8" key="1">
    <citation type="submission" date="2016-10" db="EMBL/GenBank/DDBJ databases">
        <authorList>
            <person name="de Groot N.N."/>
        </authorList>
    </citation>
    <scope>NUCLEOTIDE SEQUENCE [LARGE SCALE GENOMIC DNA]</scope>
    <source>
        <strain evidence="7 8">SLAS-1</strain>
    </source>
</reference>
<dbReference type="FunFam" id="3.90.550.10:FF:000011">
    <property type="entry name" value="3-deoxy-manno-octulosonate cytidylyltransferase"/>
    <property type="match status" value="1"/>
</dbReference>
<dbReference type="PANTHER" id="PTHR42866">
    <property type="entry name" value="3-DEOXY-MANNO-OCTULOSONATE CYTIDYLYLTRANSFERASE"/>
    <property type="match status" value="1"/>
</dbReference>
<evidence type="ECO:0000256" key="2">
    <source>
        <dbReference type="ARBA" id="ARBA00022679"/>
    </source>
</evidence>
<gene>
    <name evidence="5" type="primary">kdsB</name>
    <name evidence="7" type="ORF">SAMN04488692_10283</name>
</gene>
<dbReference type="InterPro" id="IPR003329">
    <property type="entry name" value="Cytidylyl_trans"/>
</dbReference>
<sequence>MKSTGIIPARYGSNRFPGKPLAEIAGKSMIERVYQRTAKTESLHDVIVATDDHRIKKEVEDFGGRAVMTDPGHSSGTDRIAEVAAGLDCELVVNVQGDEPLIRPEMIEKALRLLREDEKAVMSTLASPLSRKKIEDKNRVKVVRDRDGYALYFSRAPIPSHPENSDPPGREKSLAEPEGGPLLHIGMYVYRRDFLLDFTELDPTPLEKCESLEQLRALENGCRIRVGVCEHHGPGVDRPGDIKSVEKLLAQEGITDDEENKAE</sequence>
<dbReference type="GO" id="GO:0033468">
    <property type="term" value="P:CMP-keto-3-deoxy-D-manno-octulosonic acid biosynthetic process"/>
    <property type="evidence" value="ECO:0007669"/>
    <property type="project" value="UniProtKB-UniRule"/>
</dbReference>
<dbReference type="HAMAP" id="MF_00057">
    <property type="entry name" value="KdsB"/>
    <property type="match status" value="1"/>
</dbReference>
<evidence type="ECO:0000313" key="7">
    <source>
        <dbReference type="EMBL" id="SDL18797.1"/>
    </source>
</evidence>
<dbReference type="Proteomes" id="UP000199476">
    <property type="component" value="Unassembled WGS sequence"/>
</dbReference>
<evidence type="ECO:0000313" key="8">
    <source>
        <dbReference type="Proteomes" id="UP000199476"/>
    </source>
</evidence>
<dbReference type="Gene3D" id="3.90.550.10">
    <property type="entry name" value="Spore Coat Polysaccharide Biosynthesis Protein SpsA, Chain A"/>
    <property type="match status" value="1"/>
</dbReference>
<dbReference type="AlphaFoldDB" id="A0A1G9I0P1"/>
<proteinExistence type="inferred from homology"/>
<comment type="function">
    <text evidence="5">Activates KDO (a required 8-carbon sugar) for incorporation into bacterial lipopolysaccharide in Gram-negative bacteria.</text>
</comment>
<dbReference type="EMBL" id="FNGO01000002">
    <property type="protein sequence ID" value="SDL18797.1"/>
    <property type="molecule type" value="Genomic_DNA"/>
</dbReference>
<dbReference type="OrthoDB" id="9815559at2"/>
<comment type="similarity">
    <text evidence="5">Belongs to the KdsB family.</text>
</comment>
<dbReference type="NCBIfam" id="NF009905">
    <property type="entry name" value="PRK13368.1"/>
    <property type="match status" value="1"/>
</dbReference>
<keyword evidence="5" id="KW-0963">Cytoplasm</keyword>
<evidence type="ECO:0000256" key="5">
    <source>
        <dbReference type="HAMAP-Rule" id="MF_00057"/>
    </source>
</evidence>
<dbReference type="NCBIfam" id="TIGR00466">
    <property type="entry name" value="kdsB"/>
    <property type="match status" value="1"/>
</dbReference>
<dbReference type="GO" id="GO:0008690">
    <property type="term" value="F:3-deoxy-manno-octulosonate cytidylyltransferase activity"/>
    <property type="evidence" value="ECO:0007669"/>
    <property type="project" value="UniProtKB-UniRule"/>
</dbReference>
<dbReference type="NCBIfam" id="NF003952">
    <property type="entry name" value="PRK05450.1-5"/>
    <property type="match status" value="1"/>
</dbReference>
<evidence type="ECO:0000256" key="4">
    <source>
        <dbReference type="ARBA" id="ARBA00022985"/>
    </source>
</evidence>
<evidence type="ECO:0000256" key="3">
    <source>
        <dbReference type="ARBA" id="ARBA00022695"/>
    </source>
</evidence>
<name>A0A1G9I0P1_9FIRM</name>
<organism evidence="7 8">
    <name type="scientific">Halarsenatibacter silvermanii</name>
    <dbReference type="NCBI Taxonomy" id="321763"/>
    <lineage>
        <taxon>Bacteria</taxon>
        <taxon>Bacillati</taxon>
        <taxon>Bacillota</taxon>
        <taxon>Clostridia</taxon>
        <taxon>Halanaerobiales</taxon>
        <taxon>Halarsenatibacteraceae</taxon>
        <taxon>Halarsenatibacter</taxon>
    </lineage>
</organism>
<keyword evidence="8" id="KW-1185">Reference proteome</keyword>
<evidence type="ECO:0000256" key="1">
    <source>
        <dbReference type="ARBA" id="ARBA00004370"/>
    </source>
</evidence>
<protein>
    <recommendedName>
        <fullName evidence="5">3-deoxy-manno-octulosonate cytidylyltransferase</fullName>
        <ecNumber evidence="5">2.7.7.38</ecNumber>
    </recommendedName>
    <alternativeName>
        <fullName evidence="5">CMP-2-keto-3-deoxyoctulosonic acid synthase</fullName>
        <shortName evidence="5">CKS</shortName>
        <shortName evidence="5">CMP-KDO synthase</shortName>
    </alternativeName>
</protein>
<dbReference type="GO" id="GO:0016020">
    <property type="term" value="C:membrane"/>
    <property type="evidence" value="ECO:0007669"/>
    <property type="project" value="UniProtKB-SubCell"/>
</dbReference>
<comment type="catalytic activity">
    <reaction evidence="5">
        <text>3-deoxy-alpha-D-manno-oct-2-ulosonate + CTP = CMP-3-deoxy-beta-D-manno-octulosonate + diphosphate</text>
        <dbReference type="Rhea" id="RHEA:23448"/>
        <dbReference type="ChEBI" id="CHEBI:33019"/>
        <dbReference type="ChEBI" id="CHEBI:37563"/>
        <dbReference type="ChEBI" id="CHEBI:85986"/>
        <dbReference type="ChEBI" id="CHEBI:85987"/>
        <dbReference type="EC" id="2.7.7.38"/>
    </reaction>
</comment>